<dbReference type="Proteomes" id="UP000193884">
    <property type="component" value="Unassembled WGS sequence"/>
</dbReference>
<name>A0ABX3XAX6_9BRAD</name>
<evidence type="ECO:0000313" key="1">
    <source>
        <dbReference type="EMBL" id="OSJ35602.1"/>
    </source>
</evidence>
<sequence>MSKQHVESLGHETATEYTVGNVPITGPVKRLMNDDYIIYLINLSDRTFVMGCYNFNPNGKNNWFPIPHTGRTCSNTCDNCHDNQQWQAIMNVNCNESFDLTLATAPDQNGKIWGARWQITPDCRYSGGSLCTA</sequence>
<comment type="caution">
    <text evidence="1">The sequence shown here is derived from an EMBL/GenBank/DDBJ whole genome shotgun (WGS) entry which is preliminary data.</text>
</comment>
<reference evidence="1 2" key="1">
    <citation type="submission" date="2017-03" db="EMBL/GenBank/DDBJ databases">
        <title>Whole genome sequences of fourteen strains of Bradyrhizobium canariense and one strain of Bradyrhizobium japonicum isolated from Lupinus (Papilionoideae: Genisteae) species in Algeria.</title>
        <authorList>
            <person name="Crovadore J."/>
            <person name="Chekireb D."/>
            <person name="Brachmann A."/>
            <person name="Chablais R."/>
            <person name="Cochard B."/>
            <person name="Lefort F."/>
        </authorList>
    </citation>
    <scope>NUCLEOTIDE SEQUENCE [LARGE SCALE GENOMIC DNA]</scope>
    <source>
        <strain evidence="1 2">UBMAN05</strain>
    </source>
</reference>
<keyword evidence="2" id="KW-1185">Reference proteome</keyword>
<gene>
    <name evidence="1" type="ORF">BST63_01675</name>
</gene>
<evidence type="ECO:0000313" key="2">
    <source>
        <dbReference type="Proteomes" id="UP000193884"/>
    </source>
</evidence>
<accession>A0ABX3XAX6</accession>
<protein>
    <submittedName>
        <fullName evidence="1">Uncharacterized protein</fullName>
    </submittedName>
</protein>
<dbReference type="RefSeq" id="WP_085383259.1">
    <property type="nucleotide sequence ID" value="NZ_NAFJ01000085.1"/>
</dbReference>
<organism evidence="1 2">
    <name type="scientific">Bradyrhizobium canariense</name>
    <dbReference type="NCBI Taxonomy" id="255045"/>
    <lineage>
        <taxon>Bacteria</taxon>
        <taxon>Pseudomonadati</taxon>
        <taxon>Pseudomonadota</taxon>
        <taxon>Alphaproteobacteria</taxon>
        <taxon>Hyphomicrobiales</taxon>
        <taxon>Nitrobacteraceae</taxon>
        <taxon>Bradyrhizobium</taxon>
    </lineage>
</organism>
<proteinExistence type="predicted"/>
<dbReference type="EMBL" id="NAFK01000106">
    <property type="protein sequence ID" value="OSJ35602.1"/>
    <property type="molecule type" value="Genomic_DNA"/>
</dbReference>